<protein>
    <submittedName>
        <fullName evidence="1">Uncharacterized protein</fullName>
    </submittedName>
</protein>
<name>A0A822DM93_9BILA</name>
<gene>
    <name evidence="1" type="ORF">QYT958_LOCUS43673</name>
</gene>
<dbReference type="Proteomes" id="UP000663848">
    <property type="component" value="Unassembled WGS sequence"/>
</dbReference>
<proteinExistence type="predicted"/>
<evidence type="ECO:0000313" key="2">
    <source>
        <dbReference type="Proteomes" id="UP000663848"/>
    </source>
</evidence>
<sequence length="44" mass="5142">MAYEKYPLEISKNKTTIAIEDIVHISLNMVSDTYYVPEKFAEFV</sequence>
<dbReference type="AlphaFoldDB" id="A0A822DM93"/>
<evidence type="ECO:0000313" key="1">
    <source>
        <dbReference type="EMBL" id="CAF5077205.1"/>
    </source>
</evidence>
<reference evidence="1" key="1">
    <citation type="submission" date="2021-02" db="EMBL/GenBank/DDBJ databases">
        <authorList>
            <person name="Nowell W R."/>
        </authorList>
    </citation>
    <scope>NUCLEOTIDE SEQUENCE</scope>
</reference>
<dbReference type="EMBL" id="CAJOBR010063307">
    <property type="protein sequence ID" value="CAF5077205.1"/>
    <property type="molecule type" value="Genomic_DNA"/>
</dbReference>
<organism evidence="1 2">
    <name type="scientific">Rotaria socialis</name>
    <dbReference type="NCBI Taxonomy" id="392032"/>
    <lineage>
        <taxon>Eukaryota</taxon>
        <taxon>Metazoa</taxon>
        <taxon>Spiralia</taxon>
        <taxon>Gnathifera</taxon>
        <taxon>Rotifera</taxon>
        <taxon>Eurotatoria</taxon>
        <taxon>Bdelloidea</taxon>
        <taxon>Philodinida</taxon>
        <taxon>Philodinidae</taxon>
        <taxon>Rotaria</taxon>
    </lineage>
</organism>
<feature type="non-terminal residue" evidence="1">
    <location>
        <position position="1"/>
    </location>
</feature>
<accession>A0A822DM93</accession>
<comment type="caution">
    <text evidence="1">The sequence shown here is derived from an EMBL/GenBank/DDBJ whole genome shotgun (WGS) entry which is preliminary data.</text>
</comment>